<evidence type="ECO:0000256" key="1">
    <source>
        <dbReference type="SAM" id="MobiDB-lite"/>
    </source>
</evidence>
<gene>
    <name evidence="2" type="ORF">VNO78_21064</name>
</gene>
<feature type="compositionally biased region" description="Basic residues" evidence="1">
    <location>
        <begin position="153"/>
        <end position="167"/>
    </location>
</feature>
<dbReference type="EMBL" id="JAYMYS010000005">
    <property type="protein sequence ID" value="KAK7392620.1"/>
    <property type="molecule type" value="Genomic_DNA"/>
</dbReference>
<accession>A0AAN9XHP8</accession>
<sequence>MPQVDLETLVSACAGGCSDQKIACEPLADAQDNHPDSPPASFWLSGDAEFDWWDRNAVYERNESTKGNSISSTNLNPNSNNSSQRFSKNLKAKAAIIGLPKPQKTSFADAKSRRCHRPGNARLFPKRSASVGGKSESSVIEPSSPKVSCIGRVRSKRDRNRRLRTRQKSISSTATATASDCTITMEKSTRSQRKKIGFFESVRAIFRTGRRGKPAQKPDLPAGDSSWKKKRSNSKKARGSTSSKTKQNDVSFEESVPSAAPGLGSMNRFASGRRSEAWVGGDSEIHVSH</sequence>
<reference evidence="2 3" key="1">
    <citation type="submission" date="2024-01" db="EMBL/GenBank/DDBJ databases">
        <title>The genomes of 5 underutilized Papilionoideae crops provide insights into root nodulation and disease resistanc.</title>
        <authorList>
            <person name="Jiang F."/>
        </authorList>
    </citation>
    <scope>NUCLEOTIDE SEQUENCE [LARGE SCALE GENOMIC DNA]</scope>
    <source>
        <strain evidence="2">DUOXIRENSHENG_FW03</strain>
        <tissue evidence="2">Leaves</tissue>
    </source>
</reference>
<keyword evidence="3" id="KW-1185">Reference proteome</keyword>
<feature type="compositionally biased region" description="Basic residues" evidence="1">
    <location>
        <begin position="228"/>
        <end position="238"/>
    </location>
</feature>
<evidence type="ECO:0000313" key="2">
    <source>
        <dbReference type="EMBL" id="KAK7392620.1"/>
    </source>
</evidence>
<feature type="compositionally biased region" description="Low complexity" evidence="1">
    <location>
        <begin position="68"/>
        <end position="83"/>
    </location>
</feature>
<evidence type="ECO:0000313" key="3">
    <source>
        <dbReference type="Proteomes" id="UP001386955"/>
    </source>
</evidence>
<dbReference type="Proteomes" id="UP001386955">
    <property type="component" value="Unassembled WGS sequence"/>
</dbReference>
<dbReference type="PANTHER" id="PTHR34120:SF2">
    <property type="entry name" value="OS01G0860900 PROTEIN"/>
    <property type="match status" value="1"/>
</dbReference>
<comment type="caution">
    <text evidence="2">The sequence shown here is derived from an EMBL/GenBank/DDBJ whole genome shotgun (WGS) entry which is preliminary data.</text>
</comment>
<protein>
    <submittedName>
        <fullName evidence="2">Uncharacterized protein</fullName>
    </submittedName>
</protein>
<proteinExistence type="predicted"/>
<organism evidence="2 3">
    <name type="scientific">Psophocarpus tetragonolobus</name>
    <name type="common">Winged bean</name>
    <name type="synonym">Dolichos tetragonolobus</name>
    <dbReference type="NCBI Taxonomy" id="3891"/>
    <lineage>
        <taxon>Eukaryota</taxon>
        <taxon>Viridiplantae</taxon>
        <taxon>Streptophyta</taxon>
        <taxon>Embryophyta</taxon>
        <taxon>Tracheophyta</taxon>
        <taxon>Spermatophyta</taxon>
        <taxon>Magnoliopsida</taxon>
        <taxon>eudicotyledons</taxon>
        <taxon>Gunneridae</taxon>
        <taxon>Pentapetalae</taxon>
        <taxon>rosids</taxon>
        <taxon>fabids</taxon>
        <taxon>Fabales</taxon>
        <taxon>Fabaceae</taxon>
        <taxon>Papilionoideae</taxon>
        <taxon>50 kb inversion clade</taxon>
        <taxon>NPAAA clade</taxon>
        <taxon>indigoferoid/millettioid clade</taxon>
        <taxon>Phaseoleae</taxon>
        <taxon>Psophocarpus</taxon>
    </lineage>
</organism>
<dbReference type="AlphaFoldDB" id="A0AAN9XHP8"/>
<feature type="compositionally biased region" description="Polar residues" evidence="1">
    <location>
        <begin position="241"/>
        <end position="250"/>
    </location>
</feature>
<name>A0AAN9XHP8_PSOTE</name>
<feature type="region of interest" description="Disordered" evidence="1">
    <location>
        <begin position="106"/>
        <end position="190"/>
    </location>
</feature>
<dbReference type="PANTHER" id="PTHR34120">
    <property type="entry name" value="EXPRESSED PROTEIN"/>
    <property type="match status" value="1"/>
</dbReference>
<feature type="region of interest" description="Disordered" evidence="1">
    <location>
        <begin position="63"/>
        <end position="86"/>
    </location>
</feature>
<feature type="region of interest" description="Disordered" evidence="1">
    <location>
        <begin position="207"/>
        <end position="289"/>
    </location>
</feature>